<proteinExistence type="inferred from homology"/>
<comment type="pathway">
    <text evidence="1 4">Glycan biosynthesis; trehalose biosynthesis.</text>
</comment>
<dbReference type="InterPro" id="IPR036412">
    <property type="entry name" value="HAD-like_sf"/>
</dbReference>
<dbReference type="InterPro" id="IPR003337">
    <property type="entry name" value="Trehalose_PPase"/>
</dbReference>
<dbReference type="PANTHER" id="PTHR43768:SF3">
    <property type="entry name" value="TREHALOSE 6-PHOSPHATE PHOSPHATASE"/>
    <property type="match status" value="1"/>
</dbReference>
<dbReference type="GO" id="GO:0005992">
    <property type="term" value="P:trehalose biosynthetic process"/>
    <property type="evidence" value="ECO:0007669"/>
    <property type="project" value="InterPro"/>
</dbReference>
<keyword evidence="4" id="KW-0479">Metal-binding</keyword>
<dbReference type="InterPro" id="IPR023214">
    <property type="entry name" value="HAD_sf"/>
</dbReference>
<dbReference type="PANTHER" id="PTHR43768">
    <property type="entry name" value="TREHALOSE 6-PHOSPHATE PHOSPHATASE"/>
    <property type="match status" value="1"/>
</dbReference>
<evidence type="ECO:0000256" key="3">
    <source>
        <dbReference type="ARBA" id="ARBA00022801"/>
    </source>
</evidence>
<dbReference type="Gene3D" id="3.30.70.1020">
    <property type="entry name" value="Trehalose-6-phosphate phosphatase related protein, domain 2"/>
    <property type="match status" value="1"/>
</dbReference>
<dbReference type="RefSeq" id="WP_406856321.1">
    <property type="nucleotide sequence ID" value="NZ_CP157484.1"/>
</dbReference>
<dbReference type="InterPro" id="IPR006379">
    <property type="entry name" value="HAD-SF_hydro_IIB"/>
</dbReference>
<keyword evidence="3 4" id="KW-0378">Hydrolase</keyword>
<evidence type="ECO:0000313" key="5">
    <source>
        <dbReference type="EMBL" id="XBO39477.1"/>
    </source>
</evidence>
<comment type="function">
    <text evidence="4">Removes the phosphate from trehalose 6-phosphate to produce free trehalose.</text>
</comment>
<name>A0AAU7JGZ2_9HYPH</name>
<dbReference type="NCBIfam" id="TIGR01484">
    <property type="entry name" value="HAD-SF-IIB"/>
    <property type="match status" value="1"/>
</dbReference>
<comment type="catalytic activity">
    <reaction evidence="4">
        <text>alpha,alpha-trehalose 6-phosphate + H2O = alpha,alpha-trehalose + phosphate</text>
        <dbReference type="Rhea" id="RHEA:23420"/>
        <dbReference type="ChEBI" id="CHEBI:15377"/>
        <dbReference type="ChEBI" id="CHEBI:16551"/>
        <dbReference type="ChEBI" id="CHEBI:43474"/>
        <dbReference type="ChEBI" id="CHEBI:58429"/>
        <dbReference type="EC" id="3.1.3.12"/>
    </reaction>
</comment>
<reference evidence="5" key="1">
    <citation type="submission" date="2024-05" db="EMBL/GenBank/DDBJ databases">
        <authorList>
            <person name="Kim S."/>
            <person name="Heo J."/>
            <person name="Choi H."/>
            <person name="Choi Y."/>
            <person name="Kwon S.-W."/>
            <person name="Kim Y."/>
        </authorList>
    </citation>
    <scope>NUCLEOTIDE SEQUENCE</scope>
    <source>
        <strain evidence="5">KACC 23698</strain>
    </source>
</reference>
<dbReference type="EMBL" id="CP157484">
    <property type="protein sequence ID" value="XBO39477.1"/>
    <property type="molecule type" value="Genomic_DNA"/>
</dbReference>
<accession>A0AAU7JGZ2</accession>
<protein>
    <recommendedName>
        <fullName evidence="4">Trehalose 6-phosphate phosphatase</fullName>
        <ecNumber evidence="4">3.1.3.12</ecNumber>
    </recommendedName>
</protein>
<dbReference type="Gene3D" id="3.40.50.1000">
    <property type="entry name" value="HAD superfamily/HAD-like"/>
    <property type="match status" value="1"/>
</dbReference>
<dbReference type="GO" id="GO:0004805">
    <property type="term" value="F:trehalose-phosphatase activity"/>
    <property type="evidence" value="ECO:0007669"/>
    <property type="project" value="UniProtKB-EC"/>
</dbReference>
<dbReference type="SUPFAM" id="SSF56784">
    <property type="entry name" value="HAD-like"/>
    <property type="match status" value="1"/>
</dbReference>
<dbReference type="NCBIfam" id="TIGR00685">
    <property type="entry name" value="T6PP"/>
    <property type="match status" value="1"/>
</dbReference>
<evidence type="ECO:0000256" key="2">
    <source>
        <dbReference type="ARBA" id="ARBA00008770"/>
    </source>
</evidence>
<dbReference type="CDD" id="cd01627">
    <property type="entry name" value="HAD_TPP"/>
    <property type="match status" value="1"/>
</dbReference>
<sequence length="260" mass="28037">MSLDPAPARPAAELPKGSSDDYALFLDFDGTLVELAPRPQDVVVAPGLGVTLETLRDRFGGALALVSGRPIATLDEFLAPHRFDAAGLHGVEMRRSGVFAARATDHEPELRELVDRFRGFVEPRPGLLLEDKGRSVALHWRLAPDLESEVVEEAAAALESLGSRWRLQAGKSVLEILPAFATKAGAVQEFLEAEPYRGRRPVFVGDDVTDEHGFEAVLERGGLAIRIGEGPTVAPLRLPSPAAFREQLARWAQGEPIAAG</sequence>
<keyword evidence="4" id="KW-0460">Magnesium</keyword>
<dbReference type="EC" id="3.1.3.12" evidence="4"/>
<dbReference type="InterPro" id="IPR044651">
    <property type="entry name" value="OTSB-like"/>
</dbReference>
<organism evidence="5">
    <name type="scientific">Alsobacter sp. KACC 23698</name>
    <dbReference type="NCBI Taxonomy" id="3149229"/>
    <lineage>
        <taxon>Bacteria</taxon>
        <taxon>Pseudomonadati</taxon>
        <taxon>Pseudomonadota</taxon>
        <taxon>Alphaproteobacteria</taxon>
        <taxon>Hyphomicrobiales</taxon>
        <taxon>Alsobacteraceae</taxon>
        <taxon>Alsobacter</taxon>
    </lineage>
</organism>
<dbReference type="AlphaFoldDB" id="A0AAU7JGZ2"/>
<evidence type="ECO:0000256" key="1">
    <source>
        <dbReference type="ARBA" id="ARBA00005199"/>
    </source>
</evidence>
<gene>
    <name evidence="5" type="primary">otsB</name>
    <name evidence="5" type="ORF">ABEG18_01425</name>
</gene>
<comment type="similarity">
    <text evidence="2 4">Belongs to the trehalose phosphatase family.</text>
</comment>
<dbReference type="Pfam" id="PF02358">
    <property type="entry name" value="Trehalose_PPase"/>
    <property type="match status" value="1"/>
</dbReference>
<dbReference type="GO" id="GO:0046872">
    <property type="term" value="F:metal ion binding"/>
    <property type="evidence" value="ECO:0007669"/>
    <property type="project" value="UniProtKB-KW"/>
</dbReference>
<comment type="cofactor">
    <cofactor evidence="4">
        <name>Mg(2+)</name>
        <dbReference type="ChEBI" id="CHEBI:18420"/>
    </cofactor>
</comment>
<evidence type="ECO:0000256" key="4">
    <source>
        <dbReference type="RuleBase" id="RU361117"/>
    </source>
</evidence>